<dbReference type="PROSITE" id="PS50922">
    <property type="entry name" value="TLC"/>
    <property type="match status" value="1"/>
</dbReference>
<dbReference type="Gene3D" id="1.10.10.60">
    <property type="entry name" value="Homeodomain-like"/>
    <property type="match status" value="1"/>
</dbReference>
<evidence type="ECO:0000256" key="11">
    <source>
        <dbReference type="PROSITE-ProRule" id="PRU00108"/>
    </source>
</evidence>
<dbReference type="PROSITE" id="PS50071">
    <property type="entry name" value="HOMEOBOX_2"/>
    <property type="match status" value="1"/>
</dbReference>
<evidence type="ECO:0000256" key="10">
    <source>
        <dbReference type="ARBA" id="ARBA00023136"/>
    </source>
</evidence>
<evidence type="ECO:0000256" key="15">
    <source>
        <dbReference type="SAM" id="Phobius"/>
    </source>
</evidence>
<evidence type="ECO:0000313" key="18">
    <source>
        <dbReference type="EMBL" id="BES92325.1"/>
    </source>
</evidence>
<evidence type="ECO:0000256" key="1">
    <source>
        <dbReference type="ARBA" id="ARBA00004123"/>
    </source>
</evidence>
<evidence type="ECO:0000256" key="2">
    <source>
        <dbReference type="ARBA" id="ARBA00004477"/>
    </source>
</evidence>
<protein>
    <submittedName>
        <fullName evidence="18">Longevity assurance factor</fullName>
    </submittedName>
</protein>
<dbReference type="PANTHER" id="PTHR12560:SF0">
    <property type="entry name" value="LD18904P"/>
    <property type="match status" value="1"/>
</dbReference>
<feature type="transmembrane region" description="Helical" evidence="15">
    <location>
        <begin position="305"/>
        <end position="327"/>
    </location>
</feature>
<feature type="domain" description="Homeobox" evidence="16">
    <location>
        <begin position="87"/>
        <end position="130"/>
    </location>
</feature>
<evidence type="ECO:0000259" key="17">
    <source>
        <dbReference type="PROSITE" id="PS50922"/>
    </source>
</evidence>
<keyword evidence="7" id="KW-0256">Endoplasmic reticulum</keyword>
<organism evidence="18 19">
    <name type="scientific">Nesidiocoris tenuis</name>
    <dbReference type="NCBI Taxonomy" id="355587"/>
    <lineage>
        <taxon>Eukaryota</taxon>
        <taxon>Metazoa</taxon>
        <taxon>Ecdysozoa</taxon>
        <taxon>Arthropoda</taxon>
        <taxon>Hexapoda</taxon>
        <taxon>Insecta</taxon>
        <taxon>Pterygota</taxon>
        <taxon>Neoptera</taxon>
        <taxon>Paraneoptera</taxon>
        <taxon>Hemiptera</taxon>
        <taxon>Heteroptera</taxon>
        <taxon>Panheteroptera</taxon>
        <taxon>Cimicomorpha</taxon>
        <taxon>Miridae</taxon>
        <taxon>Dicyphina</taxon>
        <taxon>Nesidiocoris</taxon>
    </lineage>
</organism>
<dbReference type="Pfam" id="PF00046">
    <property type="entry name" value="Homeodomain"/>
    <property type="match status" value="1"/>
</dbReference>
<feature type="domain" description="TLC" evidence="17">
    <location>
        <begin position="133"/>
        <end position="335"/>
    </location>
</feature>
<name>A0ABN7AN44_9HEMI</name>
<dbReference type="PIRSF" id="PIRSF005225">
    <property type="entry name" value="LAG1_LAC1"/>
    <property type="match status" value="1"/>
</dbReference>
<dbReference type="SMART" id="SM00389">
    <property type="entry name" value="HOX"/>
    <property type="match status" value="1"/>
</dbReference>
<keyword evidence="11 13" id="KW-0539">Nucleus</keyword>
<keyword evidence="11 13" id="KW-0371">Homeobox</keyword>
<keyword evidence="10 12" id="KW-0472">Membrane</keyword>
<keyword evidence="9" id="KW-0443">Lipid metabolism</keyword>
<accession>A0ABN7AN44</accession>
<comment type="subcellular location">
    <subcellularLocation>
        <location evidence="2">Endoplasmic reticulum membrane</location>
        <topology evidence="2">Multi-pass membrane protein</topology>
    </subcellularLocation>
    <subcellularLocation>
        <location evidence="1 11 13">Nucleus</location>
    </subcellularLocation>
</comment>
<dbReference type="InterPro" id="IPR009057">
    <property type="entry name" value="Homeodomain-like_sf"/>
</dbReference>
<dbReference type="Pfam" id="PF03798">
    <property type="entry name" value="TRAM_LAG1_CLN8"/>
    <property type="match status" value="1"/>
</dbReference>
<evidence type="ECO:0000256" key="13">
    <source>
        <dbReference type="RuleBase" id="RU000682"/>
    </source>
</evidence>
<dbReference type="InterPro" id="IPR006634">
    <property type="entry name" value="TLC-dom"/>
</dbReference>
<evidence type="ECO:0000256" key="9">
    <source>
        <dbReference type="ARBA" id="ARBA00023098"/>
    </source>
</evidence>
<comment type="pathway">
    <text evidence="3">Lipid metabolism; sphingolipid metabolism.</text>
</comment>
<keyword evidence="11 13" id="KW-0238">DNA-binding</keyword>
<evidence type="ECO:0000256" key="14">
    <source>
        <dbReference type="SAM" id="MobiDB-lite"/>
    </source>
</evidence>
<reference evidence="18 19" key="1">
    <citation type="submission" date="2023-09" db="EMBL/GenBank/DDBJ databases">
        <title>Nesidiocoris tenuis whole genome shotgun sequence.</title>
        <authorList>
            <person name="Shibata T."/>
            <person name="Shimoda M."/>
            <person name="Kobayashi T."/>
            <person name="Uehara T."/>
        </authorList>
    </citation>
    <scope>NUCLEOTIDE SEQUENCE [LARGE SCALE GENOMIC DNA]</scope>
    <source>
        <strain evidence="18 19">Japan</strain>
    </source>
</reference>
<dbReference type="Proteomes" id="UP001307889">
    <property type="component" value="Chromosome 3"/>
</dbReference>
<keyword evidence="8 15" id="KW-1133">Transmembrane helix</keyword>
<sequence>MAAVRYVLDCFWTPKVWLPPNVTWEDLVPNEKIQYTDHTHLYYPIPMAMVVLAIRYILETYVYSPFGVSLGIKSSKPKRAPQYDELLEKAYQENSKMSHKEVMQIAKQTNLNERQIERWLRLRRSQGKPSTLVKFCENGWKCTYYIFSFTYGLWCLWDKLWLWNIDECWTNYPHQSIDNDVWWYYMISLSFYWSLTASQFWDVKRKDFWQMFIHHIATIALLSFSWVCNLCRIGTLVLLVHDCADIFLEGAKMAKYAKYQKLCDAIFGVFTLLWLITRIGIYPVWILYSTTIKAPQIVNTMFPAYYIFNGLLLLLLLLHLFWTHLILKIAYIALMSGQMEGDIRSSSSDDLSDASTNSANLAGKTKTN</sequence>
<evidence type="ECO:0000256" key="12">
    <source>
        <dbReference type="PROSITE-ProRule" id="PRU00205"/>
    </source>
</evidence>
<feature type="DNA-binding region" description="Homeobox" evidence="11">
    <location>
        <begin position="89"/>
        <end position="131"/>
    </location>
</feature>
<evidence type="ECO:0000256" key="3">
    <source>
        <dbReference type="ARBA" id="ARBA00004760"/>
    </source>
</evidence>
<dbReference type="InterPro" id="IPR016439">
    <property type="entry name" value="Lag1/Lac1-like"/>
</dbReference>
<dbReference type="CDD" id="cd00086">
    <property type="entry name" value="homeodomain"/>
    <property type="match status" value="1"/>
</dbReference>
<feature type="region of interest" description="Disordered" evidence="14">
    <location>
        <begin position="346"/>
        <end position="368"/>
    </location>
</feature>
<dbReference type="SUPFAM" id="SSF46689">
    <property type="entry name" value="Homeodomain-like"/>
    <property type="match status" value="1"/>
</dbReference>
<dbReference type="SMART" id="SM00724">
    <property type="entry name" value="TLC"/>
    <property type="match status" value="1"/>
</dbReference>
<evidence type="ECO:0000256" key="6">
    <source>
        <dbReference type="ARBA" id="ARBA00022692"/>
    </source>
</evidence>
<feature type="transmembrane region" description="Helical" evidence="15">
    <location>
        <begin position="208"/>
        <end position="227"/>
    </location>
</feature>
<comment type="pathway">
    <text evidence="4">Sphingolipid metabolism.</text>
</comment>
<evidence type="ECO:0000256" key="5">
    <source>
        <dbReference type="ARBA" id="ARBA00022679"/>
    </source>
</evidence>
<dbReference type="PANTHER" id="PTHR12560">
    <property type="entry name" value="LONGEVITY ASSURANCE FACTOR 1 LAG1"/>
    <property type="match status" value="1"/>
</dbReference>
<keyword evidence="19" id="KW-1185">Reference proteome</keyword>
<proteinExistence type="predicted"/>
<keyword evidence="5" id="KW-0808">Transferase</keyword>
<feature type="transmembrane region" description="Helical" evidence="15">
    <location>
        <begin position="262"/>
        <end position="285"/>
    </location>
</feature>
<evidence type="ECO:0000256" key="7">
    <source>
        <dbReference type="ARBA" id="ARBA00022824"/>
    </source>
</evidence>
<evidence type="ECO:0000256" key="4">
    <source>
        <dbReference type="ARBA" id="ARBA00004991"/>
    </source>
</evidence>
<keyword evidence="6 12" id="KW-0812">Transmembrane</keyword>
<feature type="transmembrane region" description="Helical" evidence="15">
    <location>
        <begin position="182"/>
        <end position="201"/>
    </location>
</feature>
<evidence type="ECO:0000259" key="16">
    <source>
        <dbReference type="PROSITE" id="PS50071"/>
    </source>
</evidence>
<evidence type="ECO:0000256" key="8">
    <source>
        <dbReference type="ARBA" id="ARBA00022989"/>
    </source>
</evidence>
<evidence type="ECO:0000313" key="19">
    <source>
        <dbReference type="Proteomes" id="UP001307889"/>
    </source>
</evidence>
<dbReference type="EMBL" id="AP028911">
    <property type="protein sequence ID" value="BES92325.1"/>
    <property type="molecule type" value="Genomic_DNA"/>
</dbReference>
<feature type="compositionally biased region" description="Low complexity" evidence="14">
    <location>
        <begin position="346"/>
        <end position="358"/>
    </location>
</feature>
<dbReference type="InterPro" id="IPR001356">
    <property type="entry name" value="HD"/>
</dbReference>
<gene>
    <name evidence="18" type="ORF">NTJ_05133</name>
</gene>